<protein>
    <submittedName>
        <fullName evidence="3">BTB/POZ domain-containing protein 9</fullName>
    </submittedName>
</protein>
<reference evidence="3" key="1">
    <citation type="submission" date="2021-05" db="EMBL/GenBank/DDBJ databases">
        <authorList>
            <person name="Alioto T."/>
            <person name="Alioto T."/>
            <person name="Gomez Garrido J."/>
        </authorList>
    </citation>
    <scope>NUCLEOTIDE SEQUENCE</scope>
</reference>
<name>A0A8D9DYR9_9HEMI</name>
<dbReference type="InterPro" id="IPR011705">
    <property type="entry name" value="BACK"/>
</dbReference>
<organism evidence="3">
    <name type="scientific">Cacopsylla melanoneura</name>
    <dbReference type="NCBI Taxonomy" id="428564"/>
    <lineage>
        <taxon>Eukaryota</taxon>
        <taxon>Metazoa</taxon>
        <taxon>Ecdysozoa</taxon>
        <taxon>Arthropoda</taxon>
        <taxon>Hexapoda</taxon>
        <taxon>Insecta</taxon>
        <taxon>Pterygota</taxon>
        <taxon>Neoptera</taxon>
        <taxon>Paraneoptera</taxon>
        <taxon>Hemiptera</taxon>
        <taxon>Sternorrhyncha</taxon>
        <taxon>Psylloidea</taxon>
        <taxon>Psyllidae</taxon>
        <taxon>Psyllinae</taxon>
        <taxon>Cacopsylla</taxon>
    </lineage>
</organism>
<evidence type="ECO:0000313" key="3">
    <source>
        <dbReference type="EMBL" id="CAG6734201.1"/>
    </source>
</evidence>
<feature type="compositionally biased region" description="Polar residues" evidence="1">
    <location>
        <begin position="180"/>
        <end position="194"/>
    </location>
</feature>
<feature type="compositionally biased region" description="Low complexity" evidence="1">
    <location>
        <begin position="169"/>
        <end position="179"/>
    </location>
</feature>
<dbReference type="EMBL" id="HBUF01391998">
    <property type="protein sequence ID" value="CAG6734201.1"/>
    <property type="molecule type" value="Transcribed_RNA"/>
</dbReference>
<dbReference type="InterPro" id="IPR052407">
    <property type="entry name" value="BTB_POZ_domain_cont_9"/>
</dbReference>
<feature type="domain" description="BACK" evidence="2">
    <location>
        <begin position="79"/>
        <end position="158"/>
    </location>
</feature>
<dbReference type="GO" id="GO:0008344">
    <property type="term" value="P:adult locomotory behavior"/>
    <property type="evidence" value="ECO:0007669"/>
    <property type="project" value="TreeGrafter"/>
</dbReference>
<dbReference type="PANTHER" id="PTHR46306">
    <property type="entry name" value="BTB/POZ DOMAIN-CONTAINING PROTEIN 9"/>
    <property type="match status" value="1"/>
</dbReference>
<evidence type="ECO:0000259" key="2">
    <source>
        <dbReference type="Pfam" id="PF07707"/>
    </source>
</evidence>
<sequence>MIGCIFRILTHDAKCGESFTVIMKYVYGLDINFSQLKINVLCEAINLAEVYQLEKFSNDLKGFLSKVDKFQLDSLAVLLNTSRKYNLNELYEKLKVFALEHAADFVKHESIVNLQYEVLLNLVKSDWFCAPEIDILMGVLNWHHRMSTRDHSAKETLDNNVQNEDINDDASSVASDHSATNTVLQSNDKGNTGEDNQDVDYEGVTVEDETHVESADHSTNSGAVMSIPDSLSVLVKLFNENVLKSLLLHVRVKQSTMFEQIKLSETNFFEKYKHDLGFEPTPSLPGGSLGH</sequence>
<dbReference type="GO" id="GO:0048512">
    <property type="term" value="P:circadian behavior"/>
    <property type="evidence" value="ECO:0007669"/>
    <property type="project" value="TreeGrafter"/>
</dbReference>
<dbReference type="PANTHER" id="PTHR46306:SF1">
    <property type="entry name" value="BTB_POZ DOMAIN-CONTAINING PROTEIN 9"/>
    <property type="match status" value="1"/>
</dbReference>
<proteinExistence type="predicted"/>
<dbReference type="Pfam" id="PF07707">
    <property type="entry name" value="BACK"/>
    <property type="match status" value="1"/>
</dbReference>
<dbReference type="GO" id="GO:0005737">
    <property type="term" value="C:cytoplasm"/>
    <property type="evidence" value="ECO:0007669"/>
    <property type="project" value="TreeGrafter"/>
</dbReference>
<evidence type="ECO:0000256" key="1">
    <source>
        <dbReference type="SAM" id="MobiDB-lite"/>
    </source>
</evidence>
<dbReference type="AlphaFoldDB" id="A0A8D9DYR9"/>
<dbReference type="GO" id="GO:0050804">
    <property type="term" value="P:modulation of chemical synaptic transmission"/>
    <property type="evidence" value="ECO:0007669"/>
    <property type="project" value="TreeGrafter"/>
</dbReference>
<feature type="region of interest" description="Disordered" evidence="1">
    <location>
        <begin position="153"/>
        <end position="199"/>
    </location>
</feature>
<accession>A0A8D9DYR9</accession>
<dbReference type="Gene3D" id="1.25.40.420">
    <property type="match status" value="1"/>
</dbReference>